<evidence type="ECO:0000256" key="2">
    <source>
        <dbReference type="ARBA" id="ARBA00022519"/>
    </source>
</evidence>
<dbReference type="PRINTS" id="PR00260">
    <property type="entry name" value="CHEMTRNSDUCR"/>
</dbReference>
<protein>
    <submittedName>
        <fullName evidence="10">Methyl-accepting chemotaxis protein</fullName>
    </submittedName>
</protein>
<keyword evidence="3 5" id="KW-0807">Transducer</keyword>
<dbReference type="InterPro" id="IPR004089">
    <property type="entry name" value="MCPsignal_dom"/>
</dbReference>
<evidence type="ECO:0000256" key="6">
    <source>
        <dbReference type="SAM" id="MobiDB-lite"/>
    </source>
</evidence>
<evidence type="ECO:0000259" key="9">
    <source>
        <dbReference type="PROSITE" id="PS50192"/>
    </source>
</evidence>
<dbReference type="OrthoDB" id="7024925at2"/>
<dbReference type="PATRIC" id="fig|754476.3.peg.2443"/>
<feature type="domain" description="T-SNARE coiled-coil homology" evidence="9">
    <location>
        <begin position="573"/>
        <end position="622"/>
    </location>
</feature>
<dbReference type="Gene3D" id="1.10.287.950">
    <property type="entry name" value="Methyl-accepting chemotaxis protein"/>
    <property type="match status" value="1"/>
</dbReference>
<comment type="subcellular location">
    <subcellularLocation>
        <location evidence="1">Cell inner membrane</location>
        <topology evidence="1">Multi-pass membrane protein</topology>
    </subcellularLocation>
</comment>
<dbReference type="GO" id="GO:0005886">
    <property type="term" value="C:plasma membrane"/>
    <property type="evidence" value="ECO:0007669"/>
    <property type="project" value="UniProtKB-SubCell"/>
</dbReference>
<keyword evidence="2" id="KW-1003">Cell membrane</keyword>
<keyword evidence="11" id="KW-1185">Reference proteome</keyword>
<dbReference type="GO" id="GO:0006935">
    <property type="term" value="P:chemotaxis"/>
    <property type="evidence" value="ECO:0007669"/>
    <property type="project" value="InterPro"/>
</dbReference>
<dbReference type="PANTHER" id="PTHR32089">
    <property type="entry name" value="METHYL-ACCEPTING CHEMOTAXIS PROTEIN MCPB"/>
    <property type="match status" value="1"/>
</dbReference>
<evidence type="ECO:0000256" key="1">
    <source>
        <dbReference type="ARBA" id="ARBA00004429"/>
    </source>
</evidence>
<sequence>MRLSVVSRWLAIFIAAGLMIGVLAGIWGWQQLDKPYQIAQQFQQFKSRFDIEVRVLLARYLASGDADLLQQAETQLVELSAVEQTWLNEQDNQTIQSAIAVLQEKVFEVREAGKLAGNPQALLIQNERERDGEIGLLIDYAQKSEAQGHPYQQSFTALLAELSRQLNDIGRLRQRYIELQTSDIQTALVSANNAFIDKLEQLNTLPKFGIYSEVNTEALIPQDPEELGQRGIDSLLSLSRRYEKELSNTLQFDQQLQQKRAALGGEISTFADTLDQFQLKIEDIKQSISQQVQWIMMGVVSIIILTILLFYFLQKRIIRFLIQLEHYFSQMIKGNFQQTLVSELPFVESRSVEQSALQLQSYFAQLIDKLNQQSQNVLSASTDLQTASMQAVSVNQQQIAATEEVSAAITELSYSFKEVAQSASNAAESTEQATQATEQASQQLSSAANASHQLSENLLAFESTMNTLEQRGKDINQVLVVIQSVAEQTNLLALNAAIEAARAGEHGRGFSVVADEVRQLATRTKQSTEEIQAIIVDLLNSSSEAAATVRSQSQFAEQCAEQGLNAKTAMIPVINAVQNIHQVNASIATATQQQTAVVDDIARSTEQIKQRSETVNQQITEIEQAGHSLNQVSQSLNKLVGQLKQ</sequence>
<dbReference type="GO" id="GO:0004888">
    <property type="term" value="F:transmembrane signaling receptor activity"/>
    <property type="evidence" value="ECO:0007669"/>
    <property type="project" value="InterPro"/>
</dbReference>
<dbReference type="PROSITE" id="PS50111">
    <property type="entry name" value="CHEMOTAXIS_TRANSDUC_2"/>
    <property type="match status" value="1"/>
</dbReference>
<reference evidence="10 11" key="2">
    <citation type="journal article" date="2013" name="Int. J. Syst. Evol. Microbiol.">
        <title>Methylophaga nitratireducenticrescens sp. nov. and Methylophaga frappieri sp. nov., isolated from the biofilm of the methanol-fed denitrification system treating the seawater at the Montreal Biodome.</title>
        <authorList>
            <person name="Villeneuve C."/>
            <person name="Martineau C."/>
            <person name="Mauffrey F."/>
            <person name="Villemur R."/>
        </authorList>
    </citation>
    <scope>NUCLEOTIDE SEQUENCE [LARGE SCALE GENOMIC DNA]</scope>
    <source>
        <strain evidence="10 11">JAM1</strain>
    </source>
</reference>
<dbReference type="STRING" id="754476.Q7A_2481"/>
<evidence type="ECO:0000313" key="11">
    <source>
        <dbReference type="Proteomes" id="UP000009144"/>
    </source>
</evidence>
<dbReference type="KEGG" id="mej:Q7A_2481"/>
<feature type="transmembrane region" description="Helical" evidence="7">
    <location>
        <begin position="294"/>
        <end position="313"/>
    </location>
</feature>
<proteinExistence type="inferred from homology"/>
<dbReference type="SUPFAM" id="SSF58104">
    <property type="entry name" value="Methyl-accepting chemotaxis protein (MCP) signaling domain"/>
    <property type="match status" value="1"/>
</dbReference>
<gene>
    <name evidence="10" type="ordered locus">Q7A_2481</name>
</gene>
<comment type="similarity">
    <text evidence="4">Belongs to the methyl-accepting chemotaxis (MCP) protein family.</text>
</comment>
<evidence type="ECO:0000313" key="10">
    <source>
        <dbReference type="EMBL" id="AFI85281.1"/>
    </source>
</evidence>
<dbReference type="GO" id="GO:0007165">
    <property type="term" value="P:signal transduction"/>
    <property type="evidence" value="ECO:0007669"/>
    <property type="project" value="UniProtKB-KW"/>
</dbReference>
<dbReference type="Proteomes" id="UP000009144">
    <property type="component" value="Chromosome"/>
</dbReference>
<feature type="domain" description="Methyl-accepting transducer" evidence="8">
    <location>
        <begin position="373"/>
        <end position="609"/>
    </location>
</feature>
<evidence type="ECO:0000256" key="5">
    <source>
        <dbReference type="PROSITE-ProRule" id="PRU00284"/>
    </source>
</evidence>
<dbReference type="FunFam" id="1.10.287.950:FF:000001">
    <property type="entry name" value="Methyl-accepting chemotaxis sensory transducer"/>
    <property type="match status" value="1"/>
</dbReference>
<keyword evidence="7" id="KW-1133">Transmembrane helix</keyword>
<dbReference type="EMBL" id="CP003390">
    <property type="protein sequence ID" value="AFI85281.1"/>
    <property type="molecule type" value="Genomic_DNA"/>
</dbReference>
<keyword evidence="7" id="KW-0472">Membrane</keyword>
<dbReference type="InterPro" id="IPR004090">
    <property type="entry name" value="Chemotax_Me-accpt_rcpt"/>
</dbReference>
<dbReference type="PANTHER" id="PTHR32089:SF112">
    <property type="entry name" value="LYSOZYME-LIKE PROTEIN-RELATED"/>
    <property type="match status" value="1"/>
</dbReference>
<dbReference type="HOGENOM" id="CLU_000445_107_27_6"/>
<dbReference type="RefSeq" id="WP_014707645.1">
    <property type="nucleotide sequence ID" value="NC_017857.3"/>
</dbReference>
<feature type="transmembrane region" description="Helical" evidence="7">
    <location>
        <begin position="9"/>
        <end position="29"/>
    </location>
</feature>
<keyword evidence="7" id="KW-0812">Transmembrane</keyword>
<dbReference type="eggNOG" id="COG0840">
    <property type="taxonomic scope" value="Bacteria"/>
</dbReference>
<feature type="region of interest" description="Disordered" evidence="6">
    <location>
        <begin position="427"/>
        <end position="447"/>
    </location>
</feature>
<dbReference type="Pfam" id="PF00015">
    <property type="entry name" value="MCPsignal"/>
    <property type="match status" value="1"/>
</dbReference>
<accession>I1XLL2</accession>
<keyword evidence="2" id="KW-0997">Cell inner membrane</keyword>
<evidence type="ECO:0000259" key="8">
    <source>
        <dbReference type="PROSITE" id="PS50111"/>
    </source>
</evidence>
<dbReference type="AlphaFoldDB" id="I1XLL2"/>
<evidence type="ECO:0000256" key="3">
    <source>
        <dbReference type="ARBA" id="ARBA00023224"/>
    </source>
</evidence>
<evidence type="ECO:0000256" key="4">
    <source>
        <dbReference type="ARBA" id="ARBA00029447"/>
    </source>
</evidence>
<dbReference type="InterPro" id="IPR000727">
    <property type="entry name" value="T_SNARE_dom"/>
</dbReference>
<reference evidence="10 11" key="1">
    <citation type="journal article" date="2012" name="J. Bacteriol.">
        <title>Complete genome sequences of Methylophaga sp. strain JAM1 and Methylophaga sp. strain JAM7.</title>
        <authorList>
            <person name="Villeneuve C."/>
            <person name="Martineau C."/>
            <person name="Mauffrey F."/>
            <person name="Villemur R."/>
        </authorList>
    </citation>
    <scope>NUCLEOTIDE SEQUENCE [LARGE SCALE GENOMIC DNA]</scope>
    <source>
        <strain evidence="10 11">JAM1</strain>
    </source>
</reference>
<dbReference type="SMART" id="SM00283">
    <property type="entry name" value="MA"/>
    <property type="match status" value="1"/>
</dbReference>
<evidence type="ECO:0000256" key="7">
    <source>
        <dbReference type="SAM" id="Phobius"/>
    </source>
</evidence>
<dbReference type="PROSITE" id="PS50192">
    <property type="entry name" value="T_SNARE"/>
    <property type="match status" value="1"/>
</dbReference>
<name>I1XLL2_METNJ</name>
<organism evidence="10 11">
    <name type="scientific">Methylophaga nitratireducenticrescens</name>
    <dbReference type="NCBI Taxonomy" id="754476"/>
    <lineage>
        <taxon>Bacteria</taxon>
        <taxon>Pseudomonadati</taxon>
        <taxon>Pseudomonadota</taxon>
        <taxon>Gammaproteobacteria</taxon>
        <taxon>Thiotrichales</taxon>
        <taxon>Piscirickettsiaceae</taxon>
        <taxon>Methylophaga</taxon>
    </lineage>
</organism>